<evidence type="ECO:0000256" key="14">
    <source>
        <dbReference type="PROSITE-ProRule" id="PRU01023"/>
    </source>
</evidence>
<feature type="binding site" evidence="14">
    <location>
        <position position="242"/>
    </location>
    <ligand>
        <name>S-adenosyl-L-methionine</name>
        <dbReference type="ChEBI" id="CHEBI:59789"/>
    </ligand>
</feature>
<proteinExistence type="inferred from homology"/>
<dbReference type="InterPro" id="IPR001678">
    <property type="entry name" value="MeTrfase_RsmB-F_NOP2_dom"/>
</dbReference>
<keyword evidence="5 14" id="KW-0949">S-adenosyl-L-methionine</keyword>
<dbReference type="STRING" id="7868.ENSCMIP00000018495"/>
<dbReference type="GeneTree" id="ENSGT00940000153665"/>
<dbReference type="GO" id="GO:0005762">
    <property type="term" value="C:mitochondrial large ribosomal subunit"/>
    <property type="evidence" value="ECO:0007669"/>
    <property type="project" value="TreeGrafter"/>
</dbReference>
<keyword evidence="4 14" id="KW-0808">Transferase</keyword>
<dbReference type="InterPro" id="IPR023267">
    <property type="entry name" value="RCMT"/>
</dbReference>
<dbReference type="AlphaFoldDB" id="A0A4W3HT47"/>
<evidence type="ECO:0000256" key="12">
    <source>
        <dbReference type="ARBA" id="ARBA00050027"/>
    </source>
</evidence>
<comment type="similarity">
    <text evidence="14">Belongs to the class I-like SAM-binding methyltransferase superfamily. RsmB/NOP family.</text>
</comment>
<comment type="catalytic activity">
    <reaction evidence="11">
        <text>a cytidine in mRNA + S-adenosyl-L-methionine = a 5-methylcytidine in mRNA + S-adenosyl-L-homocysteine + H(+)</text>
        <dbReference type="Rhea" id="RHEA:61464"/>
        <dbReference type="Rhea" id="RHEA-COMP:15145"/>
        <dbReference type="Rhea" id="RHEA-COMP:15826"/>
        <dbReference type="ChEBI" id="CHEBI:15378"/>
        <dbReference type="ChEBI" id="CHEBI:57856"/>
        <dbReference type="ChEBI" id="CHEBI:59789"/>
        <dbReference type="ChEBI" id="CHEBI:74483"/>
        <dbReference type="ChEBI" id="CHEBI:82748"/>
    </reaction>
</comment>
<dbReference type="PANTHER" id="PTHR22808:SF3">
    <property type="entry name" value="5-METHYLCYTOSINE RRNA METHYLTRANSFERASE NSUN4"/>
    <property type="match status" value="1"/>
</dbReference>
<evidence type="ECO:0000259" key="16">
    <source>
        <dbReference type="PROSITE" id="PS51686"/>
    </source>
</evidence>
<comment type="subcellular location">
    <subcellularLocation>
        <location evidence="1">Mitochondrion</location>
    </subcellularLocation>
</comment>
<keyword evidence="8" id="KW-0496">Mitochondrion</keyword>
<evidence type="ECO:0000256" key="15">
    <source>
        <dbReference type="SAM" id="MobiDB-lite"/>
    </source>
</evidence>
<evidence type="ECO:0000256" key="2">
    <source>
        <dbReference type="ARBA" id="ARBA00022552"/>
    </source>
</evidence>
<dbReference type="FunFam" id="3.40.50.150:FF:000055">
    <property type="entry name" value="5-methylcytosine rRNA methyltransferase NSUN4"/>
    <property type="match status" value="1"/>
</dbReference>
<dbReference type="Pfam" id="PF01189">
    <property type="entry name" value="Methyltr_RsmB-F"/>
    <property type="match status" value="1"/>
</dbReference>
<protein>
    <recommendedName>
        <fullName evidence="12">5-cytosine rRNA methyltransferase NSUN4</fullName>
    </recommendedName>
    <alternativeName>
        <fullName evidence="13">5-cytosine tRNA methyltransferase NSUN4</fullName>
    </alternativeName>
    <alternativeName>
        <fullName evidence="9">NOL1/NOP2/Sun domain family member 4</fullName>
    </alternativeName>
</protein>
<comment type="catalytic activity">
    <reaction evidence="10">
        <text>a cytidine in rRNA + S-adenosyl-L-methionine = a 5-methylcytidine in rRNA + S-adenosyl-L-homocysteine + H(+)</text>
        <dbReference type="Rhea" id="RHEA:61484"/>
        <dbReference type="Rhea" id="RHEA-COMP:15836"/>
        <dbReference type="Rhea" id="RHEA-COMP:15837"/>
        <dbReference type="ChEBI" id="CHEBI:15378"/>
        <dbReference type="ChEBI" id="CHEBI:57856"/>
        <dbReference type="ChEBI" id="CHEBI:59789"/>
        <dbReference type="ChEBI" id="CHEBI:74483"/>
        <dbReference type="ChEBI" id="CHEBI:82748"/>
    </reaction>
</comment>
<evidence type="ECO:0000313" key="18">
    <source>
        <dbReference type="Proteomes" id="UP000314986"/>
    </source>
</evidence>
<evidence type="ECO:0000256" key="13">
    <source>
        <dbReference type="ARBA" id="ARBA00050049"/>
    </source>
</evidence>
<dbReference type="GO" id="GO:0031167">
    <property type="term" value="P:rRNA methylation"/>
    <property type="evidence" value="ECO:0007669"/>
    <property type="project" value="TreeGrafter"/>
</dbReference>
<reference evidence="17" key="5">
    <citation type="submission" date="2025-09" db="UniProtKB">
        <authorList>
            <consortium name="Ensembl"/>
        </authorList>
    </citation>
    <scope>IDENTIFICATION</scope>
</reference>
<evidence type="ECO:0000256" key="9">
    <source>
        <dbReference type="ARBA" id="ARBA00042050"/>
    </source>
</evidence>
<dbReference type="PANTHER" id="PTHR22808">
    <property type="entry name" value="NCL1 YEAST -RELATED NOL1/NOP2/FMU SUN DOMAIN-CONTAINING"/>
    <property type="match status" value="1"/>
</dbReference>
<dbReference type="GO" id="GO:0003723">
    <property type="term" value="F:RNA binding"/>
    <property type="evidence" value="ECO:0007669"/>
    <property type="project" value="UniProtKB-UniRule"/>
</dbReference>
<evidence type="ECO:0000256" key="7">
    <source>
        <dbReference type="ARBA" id="ARBA00022946"/>
    </source>
</evidence>
<keyword evidence="2" id="KW-0698">rRNA processing</keyword>
<dbReference type="Proteomes" id="UP000314986">
    <property type="component" value="Unassembled WGS sequence"/>
</dbReference>
<reference evidence="17" key="4">
    <citation type="submission" date="2025-08" db="UniProtKB">
        <authorList>
            <consortium name="Ensembl"/>
        </authorList>
    </citation>
    <scope>IDENTIFICATION</scope>
</reference>
<dbReference type="Ensembl" id="ENSCMIT00000018845.1">
    <property type="protein sequence ID" value="ENSCMIP00000018495.1"/>
    <property type="gene ID" value="ENSCMIG00000008691.1"/>
</dbReference>
<evidence type="ECO:0000256" key="6">
    <source>
        <dbReference type="ARBA" id="ARBA00022884"/>
    </source>
</evidence>
<keyword evidence="7" id="KW-0809">Transit peptide</keyword>
<keyword evidence="6 14" id="KW-0694">RNA-binding</keyword>
<feature type="domain" description="SAM-dependent MTase RsmB/NOP-type" evidence="16">
    <location>
        <begin position="117"/>
        <end position="421"/>
    </location>
</feature>
<dbReference type="InParanoid" id="A0A4W3HT47"/>
<feature type="binding site" evidence="14">
    <location>
        <position position="293"/>
    </location>
    <ligand>
        <name>S-adenosyl-L-methionine</name>
        <dbReference type="ChEBI" id="CHEBI:59789"/>
    </ligand>
</feature>
<accession>A0A4W3HT47</accession>
<dbReference type="GO" id="GO:0008173">
    <property type="term" value="F:RNA methyltransferase activity"/>
    <property type="evidence" value="ECO:0007669"/>
    <property type="project" value="InterPro"/>
</dbReference>
<dbReference type="Gene3D" id="3.40.50.150">
    <property type="entry name" value="Vaccinia Virus protein VP39"/>
    <property type="match status" value="1"/>
</dbReference>
<sequence>MAALKDPRQLVRRFPGGLRDARPLLCRRYAVKTKWASSRRRIQSTQLALQNFDMNYGVQFGNLWPSMRVSLLSEQKYGALVNSFVDLTKVVEELELQRAKDFVFEARSKWEGLDMAFSPQAGHQSERSHEVSQNLPVPEESSLFSDTTEESASKLEVTRPLAISPNLKCFTFPRGDITRFKPARPDGSNMLGYYLMDAASLLPVLALNVQPGHTVLDLCAAPGGKTLALLQTECCRHLAINDVSTSRTNRLRKVLQSYVPTNLCSADRLRITSFDGRQWGMMERNTFDRVLVDVPCTTDRHSVLEEDNSIFTKLRTKERQMLPMLQTQLLVAGILATKPGGTIVYSTCTLSQLQNEYVVEGAVEVAAAEYGVELKLEDLTAIRILYRNTFNFYNQCRVGELVLPHLTANYGPMYFCKLRRLL</sequence>
<organism evidence="17 18">
    <name type="scientific">Callorhinchus milii</name>
    <name type="common">Ghost shark</name>
    <dbReference type="NCBI Taxonomy" id="7868"/>
    <lineage>
        <taxon>Eukaryota</taxon>
        <taxon>Metazoa</taxon>
        <taxon>Chordata</taxon>
        <taxon>Craniata</taxon>
        <taxon>Vertebrata</taxon>
        <taxon>Chondrichthyes</taxon>
        <taxon>Holocephali</taxon>
        <taxon>Chimaeriformes</taxon>
        <taxon>Callorhinchidae</taxon>
        <taxon>Callorhinchus</taxon>
    </lineage>
</organism>
<evidence type="ECO:0000256" key="11">
    <source>
        <dbReference type="ARBA" id="ARBA00049906"/>
    </source>
</evidence>
<reference evidence="18" key="3">
    <citation type="journal article" date="2014" name="Nature">
        <title>Elephant shark genome provides unique insights into gnathostome evolution.</title>
        <authorList>
            <consortium name="International Elephant Shark Genome Sequencing Consortium"/>
            <person name="Venkatesh B."/>
            <person name="Lee A.P."/>
            <person name="Ravi V."/>
            <person name="Maurya A.K."/>
            <person name="Lian M.M."/>
            <person name="Swann J.B."/>
            <person name="Ohta Y."/>
            <person name="Flajnik M.F."/>
            <person name="Sutoh Y."/>
            <person name="Kasahara M."/>
            <person name="Hoon S."/>
            <person name="Gangu V."/>
            <person name="Roy S.W."/>
            <person name="Irimia M."/>
            <person name="Korzh V."/>
            <person name="Kondrychyn I."/>
            <person name="Lim Z.W."/>
            <person name="Tay B.H."/>
            <person name="Tohari S."/>
            <person name="Kong K.W."/>
            <person name="Ho S."/>
            <person name="Lorente-Galdos B."/>
            <person name="Quilez J."/>
            <person name="Marques-Bonet T."/>
            <person name="Raney B.J."/>
            <person name="Ingham P.W."/>
            <person name="Tay A."/>
            <person name="Hillier L.W."/>
            <person name="Minx P."/>
            <person name="Boehm T."/>
            <person name="Wilson R.K."/>
            <person name="Brenner S."/>
            <person name="Warren W.C."/>
        </authorList>
    </citation>
    <scope>NUCLEOTIDE SEQUENCE [LARGE SCALE GENOMIC DNA]</scope>
</reference>
<evidence type="ECO:0000313" key="17">
    <source>
        <dbReference type="Ensembl" id="ENSCMIP00000018495.1"/>
    </source>
</evidence>
<feature type="binding site" evidence="14">
    <location>
        <position position="275"/>
    </location>
    <ligand>
        <name>S-adenosyl-L-methionine</name>
        <dbReference type="ChEBI" id="CHEBI:59789"/>
    </ligand>
</feature>
<dbReference type="PRINTS" id="PR02008">
    <property type="entry name" value="RCMTFAMILY"/>
</dbReference>
<evidence type="ECO:0000256" key="3">
    <source>
        <dbReference type="ARBA" id="ARBA00022603"/>
    </source>
</evidence>
<feature type="region of interest" description="Disordered" evidence="15">
    <location>
        <begin position="120"/>
        <end position="145"/>
    </location>
</feature>
<dbReference type="SUPFAM" id="SSF53335">
    <property type="entry name" value="S-adenosyl-L-methionine-dependent methyltransferases"/>
    <property type="match status" value="1"/>
</dbReference>
<name>A0A4W3HT47_CALMI</name>
<dbReference type="PROSITE" id="PS51686">
    <property type="entry name" value="SAM_MT_RSMB_NOP"/>
    <property type="match status" value="1"/>
</dbReference>
<feature type="active site" description="Nucleophile" evidence="14">
    <location>
        <position position="348"/>
    </location>
</feature>
<keyword evidence="3 14" id="KW-0489">Methyltransferase</keyword>
<dbReference type="Gene3D" id="6.20.240.40">
    <property type="match status" value="1"/>
</dbReference>
<evidence type="ECO:0000256" key="10">
    <source>
        <dbReference type="ARBA" id="ARBA00049302"/>
    </source>
</evidence>
<reference evidence="18" key="2">
    <citation type="journal article" date="2007" name="PLoS Biol.">
        <title>Survey sequencing and comparative analysis of the elephant shark (Callorhinchus milii) genome.</title>
        <authorList>
            <person name="Venkatesh B."/>
            <person name="Kirkness E.F."/>
            <person name="Loh Y.H."/>
            <person name="Halpern A.L."/>
            <person name="Lee A.P."/>
            <person name="Johnson J."/>
            <person name="Dandona N."/>
            <person name="Viswanathan L.D."/>
            <person name="Tay A."/>
            <person name="Venter J.C."/>
            <person name="Strausberg R.L."/>
            <person name="Brenner S."/>
        </authorList>
    </citation>
    <scope>NUCLEOTIDE SEQUENCE [LARGE SCALE GENOMIC DNA]</scope>
</reference>
<evidence type="ECO:0000256" key="1">
    <source>
        <dbReference type="ARBA" id="ARBA00004173"/>
    </source>
</evidence>
<dbReference type="OMA" id="MVNNFGD"/>
<dbReference type="CDD" id="cd02440">
    <property type="entry name" value="AdoMet_MTases"/>
    <property type="match status" value="1"/>
</dbReference>
<keyword evidence="18" id="KW-1185">Reference proteome</keyword>
<dbReference type="InterPro" id="IPR049560">
    <property type="entry name" value="MeTrfase_RsmB-F_NOP2_cat"/>
</dbReference>
<evidence type="ECO:0000256" key="4">
    <source>
        <dbReference type="ARBA" id="ARBA00022679"/>
    </source>
</evidence>
<dbReference type="SMR" id="A0A4W3HT47"/>
<evidence type="ECO:0000256" key="5">
    <source>
        <dbReference type="ARBA" id="ARBA00022691"/>
    </source>
</evidence>
<feature type="binding site" evidence="14">
    <location>
        <begin position="219"/>
        <end position="225"/>
    </location>
    <ligand>
        <name>S-adenosyl-L-methionine</name>
        <dbReference type="ChEBI" id="CHEBI:59789"/>
    </ligand>
</feature>
<evidence type="ECO:0000256" key="8">
    <source>
        <dbReference type="ARBA" id="ARBA00023128"/>
    </source>
</evidence>
<reference evidence="18" key="1">
    <citation type="journal article" date="2006" name="Science">
        <title>Ancient noncoding elements conserved in the human genome.</title>
        <authorList>
            <person name="Venkatesh B."/>
            <person name="Kirkness E.F."/>
            <person name="Loh Y.H."/>
            <person name="Halpern A.L."/>
            <person name="Lee A.P."/>
            <person name="Johnson J."/>
            <person name="Dandona N."/>
            <person name="Viswanathan L.D."/>
            <person name="Tay A."/>
            <person name="Venter J.C."/>
            <person name="Strausberg R.L."/>
            <person name="Brenner S."/>
        </authorList>
    </citation>
    <scope>NUCLEOTIDE SEQUENCE [LARGE SCALE GENOMIC DNA]</scope>
</reference>
<dbReference type="InterPro" id="IPR029063">
    <property type="entry name" value="SAM-dependent_MTases_sf"/>
</dbReference>